<accession>R7Q766</accession>
<name>R7Q766_CHOCR</name>
<dbReference type="KEGG" id="ccp:CHC_T00002447001"/>
<keyword evidence="2" id="KW-1185">Reference proteome</keyword>
<dbReference type="Gramene" id="CDF33864">
    <property type="protein sequence ID" value="CDF33864"/>
    <property type="gene ID" value="CHC_T00002447001"/>
</dbReference>
<evidence type="ECO:0000313" key="1">
    <source>
        <dbReference type="EMBL" id="CDF33864.1"/>
    </source>
</evidence>
<evidence type="ECO:0000313" key="2">
    <source>
        <dbReference type="Proteomes" id="UP000012073"/>
    </source>
</evidence>
<dbReference type="EMBL" id="HG001660">
    <property type="protein sequence ID" value="CDF33864.1"/>
    <property type="molecule type" value="Genomic_DNA"/>
</dbReference>
<dbReference type="RefSeq" id="XP_005713683.1">
    <property type="nucleotide sequence ID" value="XM_005713626.1"/>
</dbReference>
<organism evidence="1 2">
    <name type="scientific">Chondrus crispus</name>
    <name type="common">Carrageen Irish moss</name>
    <name type="synonym">Polymorpha crispa</name>
    <dbReference type="NCBI Taxonomy" id="2769"/>
    <lineage>
        <taxon>Eukaryota</taxon>
        <taxon>Rhodophyta</taxon>
        <taxon>Florideophyceae</taxon>
        <taxon>Rhodymeniophycidae</taxon>
        <taxon>Gigartinales</taxon>
        <taxon>Gigartinaceae</taxon>
        <taxon>Chondrus</taxon>
    </lineage>
</organism>
<proteinExistence type="predicted"/>
<dbReference type="AlphaFoldDB" id="R7Q766"/>
<protein>
    <submittedName>
        <fullName evidence="1">Uncharacterized protein</fullName>
    </submittedName>
</protein>
<reference evidence="2" key="1">
    <citation type="journal article" date="2013" name="Proc. Natl. Acad. Sci. U.S.A.">
        <title>Genome structure and metabolic features in the red seaweed Chondrus crispus shed light on evolution of the Archaeplastida.</title>
        <authorList>
            <person name="Collen J."/>
            <person name="Porcel B."/>
            <person name="Carre W."/>
            <person name="Ball S.G."/>
            <person name="Chaparro C."/>
            <person name="Tonon T."/>
            <person name="Barbeyron T."/>
            <person name="Michel G."/>
            <person name="Noel B."/>
            <person name="Valentin K."/>
            <person name="Elias M."/>
            <person name="Artiguenave F."/>
            <person name="Arun A."/>
            <person name="Aury J.M."/>
            <person name="Barbosa-Neto J.F."/>
            <person name="Bothwell J.H."/>
            <person name="Bouget F.Y."/>
            <person name="Brillet L."/>
            <person name="Cabello-Hurtado F."/>
            <person name="Capella-Gutierrez S."/>
            <person name="Charrier B."/>
            <person name="Cladiere L."/>
            <person name="Cock J.M."/>
            <person name="Coelho S.M."/>
            <person name="Colleoni C."/>
            <person name="Czjzek M."/>
            <person name="Da Silva C."/>
            <person name="Delage L."/>
            <person name="Denoeud F."/>
            <person name="Deschamps P."/>
            <person name="Dittami S.M."/>
            <person name="Gabaldon T."/>
            <person name="Gachon C.M."/>
            <person name="Groisillier A."/>
            <person name="Herve C."/>
            <person name="Jabbari K."/>
            <person name="Katinka M."/>
            <person name="Kloareg B."/>
            <person name="Kowalczyk N."/>
            <person name="Labadie K."/>
            <person name="Leblanc C."/>
            <person name="Lopez P.J."/>
            <person name="McLachlan D.H."/>
            <person name="Meslet-Cladiere L."/>
            <person name="Moustafa A."/>
            <person name="Nehr Z."/>
            <person name="Nyvall Collen P."/>
            <person name="Panaud O."/>
            <person name="Partensky F."/>
            <person name="Poulain J."/>
            <person name="Rensing S.A."/>
            <person name="Rousvoal S."/>
            <person name="Samson G."/>
            <person name="Symeonidi A."/>
            <person name="Weissenbach J."/>
            <person name="Zambounis A."/>
            <person name="Wincker P."/>
            <person name="Boyen C."/>
        </authorList>
    </citation>
    <scope>NUCLEOTIDE SEQUENCE [LARGE SCALE GENOMIC DNA]</scope>
    <source>
        <strain evidence="2">cv. Stackhouse</strain>
    </source>
</reference>
<sequence length="114" mass="12481">MTNNADSTLHDVMHMSASANTNEAEPLKNENAFGGIVDRDGPRNSVLLPLSADFWKRVTLYSRNDPCRKSSGVRQCDNVTLHVSPDASKKAGNSVMFTSGIVSKLSDARTWRDV</sequence>
<dbReference type="GeneID" id="17321397"/>
<gene>
    <name evidence="1" type="ORF">CHC_T00002447001</name>
</gene>
<dbReference type="Proteomes" id="UP000012073">
    <property type="component" value="Unassembled WGS sequence"/>
</dbReference>